<dbReference type="GO" id="GO:0030674">
    <property type="term" value="F:protein-macromolecule adaptor activity"/>
    <property type="evidence" value="ECO:0007669"/>
    <property type="project" value="TreeGrafter"/>
</dbReference>
<comment type="caution">
    <text evidence="5">The sequence shown here is derived from an EMBL/GenBank/DDBJ whole genome shotgun (WGS) entry which is preliminary data.</text>
</comment>
<dbReference type="Proteomes" id="UP001165160">
    <property type="component" value="Unassembled WGS sequence"/>
</dbReference>
<dbReference type="InterPro" id="IPR040455">
    <property type="entry name" value="Atg6_BARA"/>
</dbReference>
<evidence type="ECO:0000259" key="4">
    <source>
        <dbReference type="Pfam" id="PF04111"/>
    </source>
</evidence>
<dbReference type="PANTHER" id="PTHR12768:SF4">
    <property type="entry name" value="BECLIN-1"/>
    <property type="match status" value="1"/>
</dbReference>
<dbReference type="GO" id="GO:0006995">
    <property type="term" value="P:cellular response to nitrogen starvation"/>
    <property type="evidence" value="ECO:0007669"/>
    <property type="project" value="TreeGrafter"/>
</dbReference>
<feature type="region of interest" description="Disordered" evidence="3">
    <location>
        <begin position="1"/>
        <end position="31"/>
    </location>
</feature>
<dbReference type="PANTHER" id="PTHR12768">
    <property type="entry name" value="BECLIN 1"/>
    <property type="match status" value="1"/>
</dbReference>
<dbReference type="Gene3D" id="1.10.418.40">
    <property type="entry name" value="Autophagy protein 6/Beclin 1"/>
    <property type="match status" value="1"/>
</dbReference>
<gene>
    <name evidence="5" type="ORF">TrVE_jg12986</name>
</gene>
<dbReference type="AlphaFoldDB" id="A0A9W7B4V2"/>
<name>A0A9W7B4V2_9STRA</name>
<dbReference type="InterPro" id="IPR038274">
    <property type="entry name" value="Atg6/Beclin_C_sf"/>
</dbReference>
<dbReference type="GO" id="GO:0043548">
    <property type="term" value="F:phosphatidylinositol 3-kinase binding"/>
    <property type="evidence" value="ECO:0007669"/>
    <property type="project" value="TreeGrafter"/>
</dbReference>
<proteinExistence type="inferred from homology"/>
<reference evidence="6" key="1">
    <citation type="journal article" date="2023" name="Commun. Biol.">
        <title>Genome analysis of Parmales, the sister group of diatoms, reveals the evolutionary specialization of diatoms from phago-mixotrophs to photoautotrophs.</title>
        <authorList>
            <person name="Ban H."/>
            <person name="Sato S."/>
            <person name="Yoshikawa S."/>
            <person name="Yamada K."/>
            <person name="Nakamura Y."/>
            <person name="Ichinomiya M."/>
            <person name="Sato N."/>
            <person name="Blanc-Mathieu R."/>
            <person name="Endo H."/>
            <person name="Kuwata A."/>
            <person name="Ogata H."/>
        </authorList>
    </citation>
    <scope>NUCLEOTIDE SEQUENCE [LARGE SCALE GENOMIC DNA]</scope>
    <source>
        <strain evidence="6">NIES 3699</strain>
    </source>
</reference>
<evidence type="ECO:0000313" key="5">
    <source>
        <dbReference type="EMBL" id="GMH82126.1"/>
    </source>
</evidence>
<feature type="coiled-coil region" evidence="2">
    <location>
        <begin position="103"/>
        <end position="130"/>
    </location>
</feature>
<keyword evidence="6" id="KW-1185">Reference proteome</keyword>
<accession>A0A9W7B4V2</accession>
<evidence type="ECO:0000313" key="6">
    <source>
        <dbReference type="Proteomes" id="UP001165160"/>
    </source>
</evidence>
<dbReference type="GO" id="GO:0034271">
    <property type="term" value="C:phosphatidylinositol 3-kinase complex, class III, type I"/>
    <property type="evidence" value="ECO:0007669"/>
    <property type="project" value="TreeGrafter"/>
</dbReference>
<dbReference type="GO" id="GO:0000407">
    <property type="term" value="C:phagophore assembly site"/>
    <property type="evidence" value="ECO:0007669"/>
    <property type="project" value="TreeGrafter"/>
</dbReference>
<dbReference type="EMBL" id="BRXX01000011">
    <property type="protein sequence ID" value="GMH82126.1"/>
    <property type="molecule type" value="Genomic_DNA"/>
</dbReference>
<dbReference type="GO" id="GO:0034272">
    <property type="term" value="C:phosphatidylinositol 3-kinase complex, class III, type II"/>
    <property type="evidence" value="ECO:0007669"/>
    <property type="project" value="TreeGrafter"/>
</dbReference>
<comment type="similarity">
    <text evidence="1">Belongs to the beclin family.</text>
</comment>
<dbReference type="GO" id="GO:0000045">
    <property type="term" value="P:autophagosome assembly"/>
    <property type="evidence" value="ECO:0007669"/>
    <property type="project" value="TreeGrafter"/>
</dbReference>
<organism evidence="5 6">
    <name type="scientific">Triparma verrucosa</name>
    <dbReference type="NCBI Taxonomy" id="1606542"/>
    <lineage>
        <taxon>Eukaryota</taxon>
        <taxon>Sar</taxon>
        <taxon>Stramenopiles</taxon>
        <taxon>Ochrophyta</taxon>
        <taxon>Bolidophyceae</taxon>
        <taxon>Parmales</taxon>
        <taxon>Triparmaceae</taxon>
        <taxon>Triparma</taxon>
    </lineage>
</organism>
<dbReference type="Pfam" id="PF04111">
    <property type="entry name" value="APG6"/>
    <property type="match status" value="1"/>
</dbReference>
<evidence type="ECO:0000256" key="3">
    <source>
        <dbReference type="SAM" id="MobiDB-lite"/>
    </source>
</evidence>
<keyword evidence="2" id="KW-0175">Coiled coil</keyword>
<sequence>MSYISIPDRPQVTALPPSASSPAGVPSPVPGLPLTSPSHILSQKRYVSDLLNLGLGTSSRSCCGMCLRAVEEAIAANNTRMSESIKILKEERRREKASKNFNEENIREEIEELRSKLKMYDSEYASLQELDEDISSADADVDGELGSAHKRLNDIHLNSERFKVLIEEILQKNSLASSLVNSLRSYSVISKMYSIKFPPSSPPSINGLKLSTSPPTSLTLTSYLHRTSQPITWPEITAAWTEVCKLIKNISNLTNFHGSRFEILTGGSLGPSKVGSLPRGKRQMQWYDLGRREGSGNISVGLGLLVRYLSDFWAHAQSNCGGGSMFMPFVMGEDRIGGIRLSLCKGREDWEKVVEGIARNLEFMKNHATTFAVAGAKKA</sequence>
<evidence type="ECO:0000256" key="2">
    <source>
        <dbReference type="SAM" id="Coils"/>
    </source>
</evidence>
<dbReference type="GO" id="GO:0045324">
    <property type="term" value="P:late endosome to vacuole transport"/>
    <property type="evidence" value="ECO:0007669"/>
    <property type="project" value="TreeGrafter"/>
</dbReference>
<dbReference type="InterPro" id="IPR007243">
    <property type="entry name" value="Atg6/Beclin"/>
</dbReference>
<feature type="domain" description="Atg6 BARA" evidence="4">
    <location>
        <begin position="183"/>
        <end position="367"/>
    </location>
</feature>
<protein>
    <recommendedName>
        <fullName evidence="4">Atg6 BARA domain-containing protein</fullName>
    </recommendedName>
</protein>
<feature type="compositionally biased region" description="Low complexity" evidence="3">
    <location>
        <begin position="12"/>
        <end position="24"/>
    </location>
</feature>
<evidence type="ECO:0000256" key="1">
    <source>
        <dbReference type="ARBA" id="ARBA00005965"/>
    </source>
</evidence>
<dbReference type="GO" id="GO:0000423">
    <property type="term" value="P:mitophagy"/>
    <property type="evidence" value="ECO:0007669"/>
    <property type="project" value="TreeGrafter"/>
</dbReference>